<feature type="transmembrane region" description="Helical" evidence="1">
    <location>
        <begin position="100"/>
        <end position="133"/>
    </location>
</feature>
<evidence type="ECO:0000256" key="1">
    <source>
        <dbReference type="SAM" id="Phobius"/>
    </source>
</evidence>
<keyword evidence="1" id="KW-1133">Transmembrane helix</keyword>
<sequence>MRSEDRNIGVRTLHMEQKIAKEAPGPPISIFIKAEQPRFCRPSSGLRLNPSPQPESTLSRSLLTGSLHYGLIITIITIIIIITLITITIIIIITIIITIITIIIIIIIITIITITIITITIIIIITTIITIIAITTITIITITIIIIITTIIAIITITIIIIITITITTIIMRTVWQSLLPHPIAEKHTEVAQLSATREGHLSPSSFPAVSPLHSTPFLCKGVFPPVTSPGNFQPFRKRNFIED</sequence>
<reference evidence="2 3" key="1">
    <citation type="journal article" date="2020" name="Nature">
        <title>Six reference-quality genomes reveal evolution of bat adaptations.</title>
        <authorList>
            <person name="Jebb D."/>
            <person name="Huang Z."/>
            <person name="Pippel M."/>
            <person name="Hughes G.M."/>
            <person name="Lavrichenko K."/>
            <person name="Devanna P."/>
            <person name="Winkler S."/>
            <person name="Jermiin L.S."/>
            <person name="Skirmuntt E.C."/>
            <person name="Katzourakis A."/>
            <person name="Burkitt-Gray L."/>
            <person name="Ray D.A."/>
            <person name="Sullivan K.A.M."/>
            <person name="Roscito J.G."/>
            <person name="Kirilenko B.M."/>
            <person name="Davalos L.M."/>
            <person name="Corthals A.P."/>
            <person name="Power M.L."/>
            <person name="Jones G."/>
            <person name="Ransome R.D."/>
            <person name="Dechmann D.K.N."/>
            <person name="Locatelli A.G."/>
            <person name="Puechmaille S.J."/>
            <person name="Fedrigo O."/>
            <person name="Jarvis E.D."/>
            <person name="Hiller M."/>
            <person name="Vernes S.C."/>
            <person name="Myers E.W."/>
            <person name="Teeling E.C."/>
        </authorList>
    </citation>
    <scope>NUCLEOTIDE SEQUENCE [LARGE SCALE GENOMIC DNA]</scope>
    <source>
        <strain evidence="2">MPipKuh1</strain>
        <tissue evidence="2">Flight muscle</tissue>
    </source>
</reference>
<protein>
    <submittedName>
        <fullName evidence="2">Uncharacterized protein</fullName>
    </submittedName>
</protein>
<feature type="transmembrane region" description="Helical" evidence="1">
    <location>
        <begin position="139"/>
        <end position="172"/>
    </location>
</feature>
<accession>A0A7J7VMF7</accession>
<evidence type="ECO:0000313" key="2">
    <source>
        <dbReference type="EMBL" id="KAF6326364.1"/>
    </source>
</evidence>
<organism evidence="2 3">
    <name type="scientific">Pipistrellus kuhlii</name>
    <name type="common">Kuhl's pipistrelle</name>
    <dbReference type="NCBI Taxonomy" id="59472"/>
    <lineage>
        <taxon>Eukaryota</taxon>
        <taxon>Metazoa</taxon>
        <taxon>Chordata</taxon>
        <taxon>Craniata</taxon>
        <taxon>Vertebrata</taxon>
        <taxon>Euteleostomi</taxon>
        <taxon>Mammalia</taxon>
        <taxon>Eutheria</taxon>
        <taxon>Laurasiatheria</taxon>
        <taxon>Chiroptera</taxon>
        <taxon>Yangochiroptera</taxon>
        <taxon>Vespertilionidae</taxon>
        <taxon>Pipistrellus</taxon>
    </lineage>
</organism>
<keyword evidence="1" id="KW-0472">Membrane</keyword>
<comment type="caution">
    <text evidence="2">The sequence shown here is derived from an EMBL/GenBank/DDBJ whole genome shotgun (WGS) entry which is preliminary data.</text>
</comment>
<dbReference type="AlphaFoldDB" id="A0A7J7VMF7"/>
<keyword evidence="1" id="KW-0812">Transmembrane</keyword>
<feature type="transmembrane region" description="Helical" evidence="1">
    <location>
        <begin position="67"/>
        <end position="93"/>
    </location>
</feature>
<keyword evidence="3" id="KW-1185">Reference proteome</keyword>
<gene>
    <name evidence="2" type="ORF">mPipKuh1_008367</name>
</gene>
<proteinExistence type="predicted"/>
<dbReference type="EMBL" id="JACAGB010000014">
    <property type="protein sequence ID" value="KAF6326364.1"/>
    <property type="molecule type" value="Genomic_DNA"/>
</dbReference>
<dbReference type="Proteomes" id="UP000558488">
    <property type="component" value="Unassembled WGS sequence"/>
</dbReference>
<evidence type="ECO:0000313" key="3">
    <source>
        <dbReference type="Proteomes" id="UP000558488"/>
    </source>
</evidence>
<name>A0A7J7VMF7_PIPKU</name>